<sequence>MTFQINSPSQSPISKEGFSPLVLQFTGATRRPFKDPNSLAFQVLVTSFQQYPLRALQGQLQEFFDHSNHFSKYKALQNSLDNSIDSYRQYLDNLYGSGPFGPIHIPL</sequence>
<proteinExistence type="predicted"/>
<dbReference type="AlphaFoldDB" id="A0A9Q3DJC4"/>
<dbReference type="EMBL" id="AVOT02016965">
    <property type="protein sequence ID" value="MBW0502698.1"/>
    <property type="molecule type" value="Genomic_DNA"/>
</dbReference>
<keyword evidence="2" id="KW-1185">Reference proteome</keyword>
<gene>
    <name evidence="1" type="ORF">O181_042413</name>
</gene>
<protein>
    <submittedName>
        <fullName evidence="1">Uncharacterized protein</fullName>
    </submittedName>
</protein>
<evidence type="ECO:0000313" key="2">
    <source>
        <dbReference type="Proteomes" id="UP000765509"/>
    </source>
</evidence>
<name>A0A9Q3DJC4_9BASI</name>
<organism evidence="1 2">
    <name type="scientific">Austropuccinia psidii MF-1</name>
    <dbReference type="NCBI Taxonomy" id="1389203"/>
    <lineage>
        <taxon>Eukaryota</taxon>
        <taxon>Fungi</taxon>
        <taxon>Dikarya</taxon>
        <taxon>Basidiomycota</taxon>
        <taxon>Pucciniomycotina</taxon>
        <taxon>Pucciniomycetes</taxon>
        <taxon>Pucciniales</taxon>
        <taxon>Sphaerophragmiaceae</taxon>
        <taxon>Austropuccinia</taxon>
    </lineage>
</organism>
<accession>A0A9Q3DJC4</accession>
<comment type="caution">
    <text evidence="1">The sequence shown here is derived from an EMBL/GenBank/DDBJ whole genome shotgun (WGS) entry which is preliminary data.</text>
</comment>
<reference evidence="1" key="1">
    <citation type="submission" date="2021-03" db="EMBL/GenBank/DDBJ databases">
        <title>Draft genome sequence of rust myrtle Austropuccinia psidii MF-1, a brazilian biotype.</title>
        <authorList>
            <person name="Quecine M.C."/>
            <person name="Pachon D.M.R."/>
            <person name="Bonatelli M.L."/>
            <person name="Correr F.H."/>
            <person name="Franceschini L.M."/>
            <person name="Leite T.F."/>
            <person name="Margarido G.R.A."/>
            <person name="Almeida C.A."/>
            <person name="Ferrarezi J.A."/>
            <person name="Labate C.A."/>
        </authorList>
    </citation>
    <scope>NUCLEOTIDE SEQUENCE</scope>
    <source>
        <strain evidence="1">MF-1</strain>
    </source>
</reference>
<dbReference type="Proteomes" id="UP000765509">
    <property type="component" value="Unassembled WGS sequence"/>
</dbReference>
<evidence type="ECO:0000313" key="1">
    <source>
        <dbReference type="EMBL" id="MBW0502698.1"/>
    </source>
</evidence>